<feature type="region of interest" description="Disordered" evidence="1">
    <location>
        <begin position="1"/>
        <end position="29"/>
    </location>
</feature>
<dbReference type="OrthoDB" id="1752136at2759"/>
<dbReference type="SUPFAM" id="SSF50249">
    <property type="entry name" value="Nucleic acid-binding proteins"/>
    <property type="match status" value="1"/>
</dbReference>
<dbReference type="InterPro" id="IPR012340">
    <property type="entry name" value="NA-bd_OB-fold"/>
</dbReference>
<evidence type="ECO:0000256" key="1">
    <source>
        <dbReference type="SAM" id="MobiDB-lite"/>
    </source>
</evidence>
<reference evidence="2 3" key="1">
    <citation type="submission" date="2020-02" db="EMBL/GenBank/DDBJ databases">
        <authorList>
            <person name="Ma Q."/>
            <person name="Huang Y."/>
            <person name="Song X."/>
            <person name="Pei D."/>
        </authorList>
    </citation>
    <scope>NUCLEOTIDE SEQUENCE [LARGE SCALE GENOMIC DNA]</scope>
    <source>
        <strain evidence="2">Sxm20200214</strain>
        <tissue evidence="2">Leaf</tissue>
    </source>
</reference>
<accession>A0A8X7PES2</accession>
<name>A0A8X7PES2_BRACI</name>
<dbReference type="PANTHER" id="PTHR23273">
    <property type="entry name" value="REPLICATION FACTOR A 1, RFA1"/>
    <property type="match status" value="1"/>
</dbReference>
<dbReference type="EMBL" id="JAAMPC010000017">
    <property type="protein sequence ID" value="KAG2249363.1"/>
    <property type="molecule type" value="Genomic_DNA"/>
</dbReference>
<feature type="region of interest" description="Disordered" evidence="1">
    <location>
        <begin position="44"/>
        <end position="65"/>
    </location>
</feature>
<dbReference type="PANTHER" id="PTHR23273:SF114">
    <property type="entry name" value="REPLICATION FACTOR A C-TERMINAL DOMAIN-CONTAINING PROTEIN"/>
    <property type="match status" value="1"/>
</dbReference>
<evidence type="ECO:0008006" key="4">
    <source>
        <dbReference type="Google" id="ProtNLM"/>
    </source>
</evidence>
<dbReference type="AlphaFoldDB" id="A0A8X7PES2"/>
<dbReference type="GO" id="GO:0051321">
    <property type="term" value="P:meiotic cell cycle"/>
    <property type="evidence" value="ECO:0007669"/>
    <property type="project" value="TreeGrafter"/>
</dbReference>
<dbReference type="GO" id="GO:0003684">
    <property type="term" value="F:damaged DNA binding"/>
    <property type="evidence" value="ECO:0007669"/>
    <property type="project" value="TreeGrafter"/>
</dbReference>
<feature type="compositionally biased region" description="Polar residues" evidence="1">
    <location>
        <begin position="1"/>
        <end position="13"/>
    </location>
</feature>
<protein>
    <recommendedName>
        <fullName evidence="4">Replication factor A C-terminal domain-containing protein</fullName>
    </recommendedName>
</protein>
<dbReference type="GO" id="GO:0005662">
    <property type="term" value="C:DNA replication factor A complex"/>
    <property type="evidence" value="ECO:0007669"/>
    <property type="project" value="TreeGrafter"/>
</dbReference>
<evidence type="ECO:0000313" key="3">
    <source>
        <dbReference type="Proteomes" id="UP000886595"/>
    </source>
</evidence>
<sequence length="486" mass="52174">MSSIRKSTFASDSNSEKPKGVEADSFPGPIKPIGAPYVSSGLSIGDPHSKTAKGQTSVSSGLTKPISMNPNGTIIHTTKTGVSSGVRGKVAVFSGVRGKAIVSDETVIQDFIPAGRIETYLPHMKVGGIYRLNRPFPVPGYEEFDAACDLRGDLYDYVGHIKLVNRQVLSDNIVLDDAGIASSRRVLLHVQTHDFGCCICPVMKLYVWDKAAFDFNGKIKASGGTARVILVTTLNSKRFGGSYYQIYLLLNSNLVVANRVDAAVVTKTETVTIGELFSFMKQEAAKVVAWFECITTIGDVAHGSAWYYIGCGVCHTKATKGPTTLMCKKCGKSDIVARISVYDNNDQTSFVLLGDAGHELTGKNASELVESYFEANEDVGDDHLVPVPQALIDSIGHTRKFIVKVSNHNLTGKTQTLTVTKVLTPEVPELEGNLVGNVILPDAQGPLQKGVAEDGPSTRFEESDGQGVKRAADNVEAEDPKRAKCG</sequence>
<feature type="compositionally biased region" description="Polar residues" evidence="1">
    <location>
        <begin position="52"/>
        <end position="65"/>
    </location>
</feature>
<dbReference type="GO" id="GO:0043047">
    <property type="term" value="F:single-stranded telomeric DNA binding"/>
    <property type="evidence" value="ECO:0007669"/>
    <property type="project" value="TreeGrafter"/>
</dbReference>
<dbReference type="GO" id="GO:0007004">
    <property type="term" value="P:telomere maintenance via telomerase"/>
    <property type="evidence" value="ECO:0007669"/>
    <property type="project" value="TreeGrafter"/>
</dbReference>
<dbReference type="Proteomes" id="UP000886595">
    <property type="component" value="Unassembled WGS sequence"/>
</dbReference>
<gene>
    <name evidence="2" type="ORF">Bca52824_088991</name>
</gene>
<dbReference type="Gene3D" id="2.40.50.140">
    <property type="entry name" value="Nucleic acid-binding proteins"/>
    <property type="match status" value="1"/>
</dbReference>
<keyword evidence="3" id="KW-1185">Reference proteome</keyword>
<organism evidence="2 3">
    <name type="scientific">Brassica carinata</name>
    <name type="common">Ethiopian mustard</name>
    <name type="synonym">Abyssinian cabbage</name>
    <dbReference type="NCBI Taxonomy" id="52824"/>
    <lineage>
        <taxon>Eukaryota</taxon>
        <taxon>Viridiplantae</taxon>
        <taxon>Streptophyta</taxon>
        <taxon>Embryophyta</taxon>
        <taxon>Tracheophyta</taxon>
        <taxon>Spermatophyta</taxon>
        <taxon>Magnoliopsida</taxon>
        <taxon>eudicotyledons</taxon>
        <taxon>Gunneridae</taxon>
        <taxon>Pentapetalae</taxon>
        <taxon>rosids</taxon>
        <taxon>malvids</taxon>
        <taxon>Brassicales</taxon>
        <taxon>Brassicaceae</taxon>
        <taxon>Brassiceae</taxon>
        <taxon>Brassica</taxon>
    </lineage>
</organism>
<dbReference type="GO" id="GO:0006289">
    <property type="term" value="P:nucleotide-excision repair"/>
    <property type="evidence" value="ECO:0007669"/>
    <property type="project" value="TreeGrafter"/>
</dbReference>
<feature type="region of interest" description="Disordered" evidence="1">
    <location>
        <begin position="446"/>
        <end position="486"/>
    </location>
</feature>
<dbReference type="GO" id="GO:0000724">
    <property type="term" value="P:double-strand break repair via homologous recombination"/>
    <property type="evidence" value="ECO:0007669"/>
    <property type="project" value="TreeGrafter"/>
</dbReference>
<comment type="caution">
    <text evidence="2">The sequence shown here is derived from an EMBL/GenBank/DDBJ whole genome shotgun (WGS) entry which is preliminary data.</text>
</comment>
<evidence type="ECO:0000313" key="2">
    <source>
        <dbReference type="EMBL" id="KAG2249363.1"/>
    </source>
</evidence>
<feature type="compositionally biased region" description="Basic and acidic residues" evidence="1">
    <location>
        <begin position="470"/>
        <end position="486"/>
    </location>
</feature>
<proteinExistence type="predicted"/>